<organism evidence="9 10">
    <name type="scientific">Blumeria hordei</name>
    <name type="common">Barley powdery mildew</name>
    <name type="synonym">Blumeria graminis f. sp. hordei</name>
    <dbReference type="NCBI Taxonomy" id="2867405"/>
    <lineage>
        <taxon>Eukaryota</taxon>
        <taxon>Fungi</taxon>
        <taxon>Dikarya</taxon>
        <taxon>Ascomycota</taxon>
        <taxon>Pezizomycotina</taxon>
        <taxon>Leotiomycetes</taxon>
        <taxon>Erysiphales</taxon>
        <taxon>Erysiphaceae</taxon>
        <taxon>Blumeria</taxon>
    </lineage>
</organism>
<dbReference type="PROSITE" id="PS50889">
    <property type="entry name" value="S4"/>
    <property type="match status" value="1"/>
</dbReference>
<dbReference type="InterPro" id="IPR018079">
    <property type="entry name" value="Ribosomal_uS4_CS"/>
</dbReference>
<feature type="domain" description="RNA-binding S4" evidence="8">
    <location>
        <begin position="130"/>
        <end position="193"/>
    </location>
</feature>
<dbReference type="SMART" id="SM00363">
    <property type="entry name" value="S4"/>
    <property type="match status" value="1"/>
</dbReference>
<evidence type="ECO:0000256" key="6">
    <source>
        <dbReference type="PROSITE-ProRule" id="PRU00182"/>
    </source>
</evidence>
<protein>
    <recommendedName>
        <fullName evidence="8">RNA-binding S4 domain-containing protein</fullName>
    </recommendedName>
</protein>
<evidence type="ECO:0000259" key="8">
    <source>
        <dbReference type="SMART" id="SM00363"/>
    </source>
</evidence>
<dbReference type="Proteomes" id="UP000275772">
    <property type="component" value="Unassembled WGS sequence"/>
</dbReference>
<dbReference type="VEuPathDB" id="FungiDB:BLGHR1_12952"/>
<dbReference type="InterPro" id="IPR036986">
    <property type="entry name" value="S4_RNA-bd_sf"/>
</dbReference>
<proteinExistence type="inferred from homology"/>
<evidence type="ECO:0000313" key="9">
    <source>
        <dbReference type="EMBL" id="SZF02175.1"/>
    </source>
</evidence>
<feature type="region of interest" description="Disordered" evidence="7">
    <location>
        <begin position="345"/>
        <end position="380"/>
    </location>
</feature>
<dbReference type="GO" id="GO:0019843">
    <property type="term" value="F:rRNA binding"/>
    <property type="evidence" value="ECO:0007669"/>
    <property type="project" value="UniProtKB-KW"/>
</dbReference>
<evidence type="ECO:0000256" key="2">
    <source>
        <dbReference type="ARBA" id="ARBA00022730"/>
    </source>
</evidence>
<evidence type="ECO:0000256" key="4">
    <source>
        <dbReference type="ARBA" id="ARBA00022980"/>
    </source>
</evidence>
<keyword evidence="4" id="KW-0689">Ribosomal protein</keyword>
<keyword evidence="3 6" id="KW-0694">RNA-binding</keyword>
<keyword evidence="2 6" id="KW-0699">rRNA-binding</keyword>
<sequence>MARKLRFHGLKKPKIRASWNKYNLYNLSRMRLPNTSFMTYFQQKWSAKSLARAYHGDKIIREKQWQRMFSPNMNAVIPVDHRYLAEFDGSELAEGRGSGKEVRPVLSDEPAAPAKKQIPYMNMTFAPLERRLDMAIFRSLFASSHKQARQMVVHGHVKVNGLKMAHPGYLLNPGDMYQVEPDVVQHATGDRLNKEERQLRKGFLRRTKKARSRKSEHYSAYLQKDVLAAPKSGTHNDEPRKRRYWLKKMQNLWTYITKNFTTYQPTRKIKYRQLRSNIEKLVANWYEIPWKEVDNAMKKVAIEFRGARFRFPNESPERQEWLLRRLAIDRKRNAEKRQRKLERLYPKLRAKEEKKRGPKAALQKYPDLPKHESRPALPAPPPLTAIIPKLNKKYMTPAGINIYMSYIEKLPIMTKRPYKGYVYKLSHKRLKRIKNVGIPIDSGSKSYPTPWRPRKFMSAFAFIPRYLEVRQSICAGIYLRHPVARPGLSEVPSPYPMETMQLAYNWYLRRR</sequence>
<evidence type="ECO:0000256" key="3">
    <source>
        <dbReference type="ARBA" id="ARBA00022884"/>
    </source>
</evidence>
<name>A0A383URH1_BLUHO</name>
<reference evidence="9 10" key="1">
    <citation type="submission" date="2017-11" db="EMBL/GenBank/DDBJ databases">
        <authorList>
            <person name="Kracher B."/>
        </authorList>
    </citation>
    <scope>NUCLEOTIDE SEQUENCE [LARGE SCALE GENOMIC DNA]</scope>
    <source>
        <strain evidence="9 10">RACE1</strain>
    </source>
</reference>
<evidence type="ECO:0000256" key="5">
    <source>
        <dbReference type="ARBA" id="ARBA00023274"/>
    </source>
</evidence>
<dbReference type="SUPFAM" id="SSF55174">
    <property type="entry name" value="Alpha-L RNA-binding motif"/>
    <property type="match status" value="1"/>
</dbReference>
<evidence type="ECO:0000313" key="10">
    <source>
        <dbReference type="Proteomes" id="UP000275772"/>
    </source>
</evidence>
<accession>A0A383URH1</accession>
<dbReference type="PROSITE" id="PS00632">
    <property type="entry name" value="RIBOSOMAL_S4"/>
    <property type="match status" value="1"/>
</dbReference>
<dbReference type="PANTHER" id="PTHR11831">
    <property type="entry name" value="30S 40S RIBOSOMAL PROTEIN"/>
    <property type="match status" value="1"/>
</dbReference>
<dbReference type="GO" id="GO:0042274">
    <property type="term" value="P:ribosomal small subunit biogenesis"/>
    <property type="evidence" value="ECO:0007669"/>
    <property type="project" value="TreeGrafter"/>
</dbReference>
<gene>
    <name evidence="9" type="ORF">BLGHR1_12952</name>
</gene>
<evidence type="ECO:0000256" key="7">
    <source>
        <dbReference type="SAM" id="MobiDB-lite"/>
    </source>
</evidence>
<dbReference type="GO" id="GO:0003735">
    <property type="term" value="F:structural constituent of ribosome"/>
    <property type="evidence" value="ECO:0007669"/>
    <property type="project" value="TreeGrafter"/>
</dbReference>
<dbReference type="EMBL" id="UNSH01000041">
    <property type="protein sequence ID" value="SZF02175.1"/>
    <property type="molecule type" value="Genomic_DNA"/>
</dbReference>
<dbReference type="InterPro" id="IPR022801">
    <property type="entry name" value="Ribosomal_uS4"/>
</dbReference>
<dbReference type="Pfam" id="PF01479">
    <property type="entry name" value="S4"/>
    <property type="match status" value="1"/>
</dbReference>
<keyword evidence="5" id="KW-0687">Ribonucleoprotein</keyword>
<dbReference type="Gene3D" id="3.10.290.10">
    <property type="entry name" value="RNA-binding S4 domain"/>
    <property type="match status" value="1"/>
</dbReference>
<feature type="compositionally biased region" description="Basic and acidic residues" evidence="7">
    <location>
        <begin position="345"/>
        <end position="355"/>
    </location>
</feature>
<dbReference type="PANTHER" id="PTHR11831:SF4">
    <property type="entry name" value="SMALL RIBOSOMAL SUBUNIT PROTEIN US4M"/>
    <property type="match status" value="1"/>
</dbReference>
<dbReference type="InterPro" id="IPR002942">
    <property type="entry name" value="S4_RNA-bd"/>
</dbReference>
<dbReference type="AlphaFoldDB" id="A0A383URH1"/>
<dbReference type="CDD" id="cd00165">
    <property type="entry name" value="S4"/>
    <property type="match status" value="1"/>
</dbReference>
<evidence type="ECO:0000256" key="1">
    <source>
        <dbReference type="ARBA" id="ARBA00007465"/>
    </source>
</evidence>
<comment type="similarity">
    <text evidence="1">Belongs to the universal ribosomal protein uS4 family.</text>
</comment>
<dbReference type="GO" id="GO:0005763">
    <property type="term" value="C:mitochondrial small ribosomal subunit"/>
    <property type="evidence" value="ECO:0007669"/>
    <property type="project" value="TreeGrafter"/>
</dbReference>